<dbReference type="Gene3D" id="3.30.1330.30">
    <property type="match status" value="1"/>
</dbReference>
<sequence>MYAFVRNFQRCPGPLLRPSSAKILPARKPKEKPTTRCLAEYVVPLKVSTECTPSTNTPPKTAPAQRKAQTKKATPLKKKLTVLREVASADVGQKDIPPHLLPSELALDALAHDLLKQLKKFQDRLAAKSEEKSHAHRRYVAGFHESLKKVRVDDAKLVILARNVDAEMNEVLPNSPLFDLRSECKNRRVPLIEASTKRGLTRALAKFPYTNCVGVLDYSGVEHIFHQLLLHAETVRVEKIVQNNVDQASLFA</sequence>
<comment type="caution">
    <text evidence="3">The sequence shown here is derived from an EMBL/GenBank/DDBJ whole genome shotgun (WGS) entry which is preliminary data.</text>
</comment>
<protein>
    <recommendedName>
        <fullName evidence="2">Ribosomal protein eL8/eL30/eS12/Gadd45 domain-containing protein</fullName>
    </recommendedName>
</protein>
<dbReference type="InterPro" id="IPR004038">
    <property type="entry name" value="Ribosomal_eL8/eL30/eS12/Gad45"/>
</dbReference>
<feature type="non-terminal residue" evidence="3">
    <location>
        <position position="252"/>
    </location>
</feature>
<dbReference type="InterPro" id="IPR029064">
    <property type="entry name" value="Ribosomal_eL30-like_sf"/>
</dbReference>
<dbReference type="GO" id="GO:0035368">
    <property type="term" value="F:selenocysteine insertion sequence binding"/>
    <property type="evidence" value="ECO:0007669"/>
    <property type="project" value="InterPro"/>
</dbReference>
<name>A0AA36CUV4_9BILA</name>
<evidence type="ECO:0000313" key="4">
    <source>
        <dbReference type="Proteomes" id="UP001177023"/>
    </source>
</evidence>
<proteinExistence type="predicted"/>
<gene>
    <name evidence="3" type="ORF">MSPICULIGERA_LOCUS13774</name>
</gene>
<dbReference type="AlphaFoldDB" id="A0AA36CUV4"/>
<evidence type="ECO:0000259" key="2">
    <source>
        <dbReference type="Pfam" id="PF01248"/>
    </source>
</evidence>
<dbReference type="GO" id="GO:0003730">
    <property type="term" value="F:mRNA 3'-UTR binding"/>
    <property type="evidence" value="ECO:0007669"/>
    <property type="project" value="TreeGrafter"/>
</dbReference>
<dbReference type="PANTHER" id="PTHR13284:SF4">
    <property type="entry name" value="C2H2-TYPE DOMAIN-CONTAINING PROTEIN"/>
    <property type="match status" value="1"/>
</dbReference>
<dbReference type="Pfam" id="PF01248">
    <property type="entry name" value="Ribosomal_L7Ae"/>
    <property type="match status" value="1"/>
</dbReference>
<dbReference type="InterPro" id="IPR040051">
    <property type="entry name" value="SECISBP2"/>
</dbReference>
<keyword evidence="4" id="KW-1185">Reference proteome</keyword>
<reference evidence="3" key="1">
    <citation type="submission" date="2023-06" db="EMBL/GenBank/DDBJ databases">
        <authorList>
            <person name="Delattre M."/>
        </authorList>
    </citation>
    <scope>NUCLEOTIDE SEQUENCE</scope>
    <source>
        <strain evidence="3">AF72</strain>
    </source>
</reference>
<feature type="domain" description="Ribosomal protein eL8/eL30/eS12/Gadd45" evidence="2">
    <location>
        <begin position="131"/>
        <end position="219"/>
    </location>
</feature>
<dbReference type="GO" id="GO:0005739">
    <property type="term" value="C:mitochondrion"/>
    <property type="evidence" value="ECO:0007669"/>
    <property type="project" value="TreeGrafter"/>
</dbReference>
<feature type="region of interest" description="Disordered" evidence="1">
    <location>
        <begin position="51"/>
        <end position="74"/>
    </location>
</feature>
<organism evidence="3 4">
    <name type="scientific">Mesorhabditis spiculigera</name>
    <dbReference type="NCBI Taxonomy" id="96644"/>
    <lineage>
        <taxon>Eukaryota</taxon>
        <taxon>Metazoa</taxon>
        <taxon>Ecdysozoa</taxon>
        <taxon>Nematoda</taxon>
        <taxon>Chromadorea</taxon>
        <taxon>Rhabditida</taxon>
        <taxon>Rhabditina</taxon>
        <taxon>Rhabditomorpha</taxon>
        <taxon>Rhabditoidea</taxon>
        <taxon>Rhabditidae</taxon>
        <taxon>Mesorhabditinae</taxon>
        <taxon>Mesorhabditis</taxon>
    </lineage>
</organism>
<dbReference type="PANTHER" id="PTHR13284">
    <property type="entry name" value="GH01354P"/>
    <property type="match status" value="1"/>
</dbReference>
<accession>A0AA36CUV4</accession>
<evidence type="ECO:0000313" key="3">
    <source>
        <dbReference type="EMBL" id="CAJ0575464.1"/>
    </source>
</evidence>
<dbReference type="Proteomes" id="UP001177023">
    <property type="component" value="Unassembled WGS sequence"/>
</dbReference>
<dbReference type="GO" id="GO:0043021">
    <property type="term" value="F:ribonucleoprotein complex binding"/>
    <property type="evidence" value="ECO:0007669"/>
    <property type="project" value="TreeGrafter"/>
</dbReference>
<dbReference type="EMBL" id="CATQJA010002639">
    <property type="protein sequence ID" value="CAJ0575464.1"/>
    <property type="molecule type" value="Genomic_DNA"/>
</dbReference>
<dbReference type="GO" id="GO:1990904">
    <property type="term" value="C:ribonucleoprotein complex"/>
    <property type="evidence" value="ECO:0007669"/>
    <property type="project" value="TreeGrafter"/>
</dbReference>
<evidence type="ECO:0000256" key="1">
    <source>
        <dbReference type="SAM" id="MobiDB-lite"/>
    </source>
</evidence>
<dbReference type="SUPFAM" id="SSF55315">
    <property type="entry name" value="L30e-like"/>
    <property type="match status" value="1"/>
</dbReference>